<dbReference type="AlphaFoldDB" id="A0A6J1PF31"/>
<accession>A0A6J1PF31</accession>
<feature type="compositionally biased region" description="Basic and acidic residues" evidence="1">
    <location>
        <begin position="239"/>
        <end position="283"/>
    </location>
</feature>
<dbReference type="Proteomes" id="UP000504618">
    <property type="component" value="Unplaced"/>
</dbReference>
<evidence type="ECO:0000259" key="2">
    <source>
        <dbReference type="Pfam" id="PF13837"/>
    </source>
</evidence>
<dbReference type="RefSeq" id="XP_024867845.1">
    <property type="nucleotide sequence ID" value="XM_025012077.1"/>
</dbReference>
<dbReference type="Gene3D" id="1.10.10.60">
    <property type="entry name" value="Homeodomain-like"/>
    <property type="match status" value="1"/>
</dbReference>
<evidence type="ECO:0000313" key="4">
    <source>
        <dbReference type="RefSeq" id="XP_024867845.1"/>
    </source>
</evidence>
<dbReference type="GeneID" id="112452060"/>
<keyword evidence="3" id="KW-1185">Reference proteome</keyword>
<dbReference type="OrthoDB" id="7552049at2759"/>
<name>A0A6J1PF31_9HYME</name>
<organism evidence="3 4">
    <name type="scientific">Temnothorax curvispinosus</name>
    <dbReference type="NCBI Taxonomy" id="300111"/>
    <lineage>
        <taxon>Eukaryota</taxon>
        <taxon>Metazoa</taxon>
        <taxon>Ecdysozoa</taxon>
        <taxon>Arthropoda</taxon>
        <taxon>Hexapoda</taxon>
        <taxon>Insecta</taxon>
        <taxon>Pterygota</taxon>
        <taxon>Neoptera</taxon>
        <taxon>Endopterygota</taxon>
        <taxon>Hymenoptera</taxon>
        <taxon>Apocrita</taxon>
        <taxon>Aculeata</taxon>
        <taxon>Formicoidea</taxon>
        <taxon>Formicidae</taxon>
        <taxon>Myrmicinae</taxon>
        <taxon>Temnothorax</taxon>
    </lineage>
</organism>
<evidence type="ECO:0000313" key="3">
    <source>
        <dbReference type="Proteomes" id="UP000504618"/>
    </source>
</evidence>
<dbReference type="Pfam" id="PF13837">
    <property type="entry name" value="Myb_DNA-bind_4"/>
    <property type="match status" value="1"/>
</dbReference>
<gene>
    <name evidence="4" type="primary">LOC112452060</name>
</gene>
<dbReference type="InterPro" id="IPR044822">
    <property type="entry name" value="Myb_DNA-bind_4"/>
</dbReference>
<feature type="domain" description="Myb/SANT-like DNA-binding" evidence="2">
    <location>
        <begin position="111"/>
        <end position="200"/>
    </location>
</feature>
<dbReference type="PANTHER" id="PTHR47595:SF1">
    <property type="entry name" value="MYB_SANT-LIKE DNA-BINDING DOMAIN-CONTAINING PROTEIN"/>
    <property type="match status" value="1"/>
</dbReference>
<dbReference type="PANTHER" id="PTHR47595">
    <property type="entry name" value="HEAT SHOCK 70 KDA PROTEIN 14"/>
    <property type="match status" value="1"/>
</dbReference>
<proteinExistence type="predicted"/>
<protein>
    <submittedName>
        <fullName evidence="4">Uncharacterized protein LOC112452060 isoform X1</fullName>
    </submittedName>
</protein>
<evidence type="ECO:0000256" key="1">
    <source>
        <dbReference type="SAM" id="MobiDB-lite"/>
    </source>
</evidence>
<reference evidence="4" key="1">
    <citation type="submission" date="2025-08" db="UniProtKB">
        <authorList>
            <consortium name="RefSeq"/>
        </authorList>
    </citation>
    <scope>IDENTIFICATION</scope>
    <source>
        <tissue evidence="4">Whole body</tissue>
    </source>
</reference>
<feature type="region of interest" description="Disordered" evidence="1">
    <location>
        <begin position="224"/>
        <end position="283"/>
    </location>
</feature>
<sequence length="300" mass="34541">MSSSNFALDAKRHELYKSGTNNKPVILDGSLFIRDKVTDVLMMIPDTLETRQFFNLSTVSNNSESCNTGIVPSVSSDADETSTEELIRSNNLDKDTCDTQSLSSSDSAPVKWTDANAVRSLISKWKNHESDFKNTKIRNSKVWQMIADDLKEENPLWSFNGIQCENKFKDVRKSYTKVKDHNNQSGAELKTYKFYEEMEAVLGEKPIVKPISISSTLKKRVCPHPERAVSPFSSDSDEKENSNRKKSKIAKELDKWSEQQRTEAKKREQARMQRHKEKMERQDKAIEVYKEQMEKLLEKL</sequence>